<dbReference type="Proteomes" id="UP000231843">
    <property type="component" value="Unassembled WGS sequence"/>
</dbReference>
<dbReference type="InterPro" id="IPR007627">
    <property type="entry name" value="RNA_pol_sigma70_r2"/>
</dbReference>
<dbReference type="SUPFAM" id="SSF88946">
    <property type="entry name" value="Sigma2 domain of RNA polymerase sigma factors"/>
    <property type="match status" value="1"/>
</dbReference>
<dbReference type="Gene3D" id="1.10.10.10">
    <property type="entry name" value="Winged helix-like DNA-binding domain superfamily/Winged helix DNA-binding domain"/>
    <property type="match status" value="1"/>
</dbReference>
<dbReference type="GO" id="GO:0016987">
    <property type="term" value="F:sigma factor activity"/>
    <property type="evidence" value="ECO:0007669"/>
    <property type="project" value="UniProtKB-KW"/>
</dbReference>
<keyword evidence="2" id="KW-0805">Transcription regulation</keyword>
<feature type="domain" description="RNA polymerase sigma-70 region 2" evidence="5">
    <location>
        <begin position="30"/>
        <end position="89"/>
    </location>
</feature>
<dbReference type="NCBIfam" id="TIGR02937">
    <property type="entry name" value="sigma70-ECF"/>
    <property type="match status" value="1"/>
</dbReference>
<dbReference type="InterPro" id="IPR013249">
    <property type="entry name" value="RNA_pol_sigma70_r4_t2"/>
</dbReference>
<dbReference type="Gene3D" id="1.10.1740.10">
    <property type="match status" value="1"/>
</dbReference>
<dbReference type="InterPro" id="IPR013325">
    <property type="entry name" value="RNA_pol_sigma_r2"/>
</dbReference>
<dbReference type="RefSeq" id="WP_100767094.1">
    <property type="nucleotide sequence ID" value="NZ_NPEA01000002.1"/>
</dbReference>
<evidence type="ECO:0000259" key="5">
    <source>
        <dbReference type="Pfam" id="PF04542"/>
    </source>
</evidence>
<dbReference type="InterPro" id="IPR039425">
    <property type="entry name" value="RNA_pol_sigma-70-like"/>
</dbReference>
<dbReference type="InterPro" id="IPR036388">
    <property type="entry name" value="WH-like_DNA-bd_sf"/>
</dbReference>
<keyword evidence="3" id="KW-0731">Sigma factor</keyword>
<keyword evidence="8" id="KW-1185">Reference proteome</keyword>
<dbReference type="PANTHER" id="PTHR43133:SF51">
    <property type="entry name" value="RNA POLYMERASE SIGMA FACTOR"/>
    <property type="match status" value="1"/>
</dbReference>
<keyword evidence="4" id="KW-0804">Transcription</keyword>
<evidence type="ECO:0000259" key="6">
    <source>
        <dbReference type="Pfam" id="PF08281"/>
    </source>
</evidence>
<dbReference type="CDD" id="cd06171">
    <property type="entry name" value="Sigma70_r4"/>
    <property type="match status" value="1"/>
</dbReference>
<comment type="similarity">
    <text evidence="1">Belongs to the sigma-70 factor family. ECF subfamily.</text>
</comment>
<dbReference type="GO" id="GO:0003677">
    <property type="term" value="F:DNA binding"/>
    <property type="evidence" value="ECO:0007669"/>
    <property type="project" value="InterPro"/>
</dbReference>
<reference evidence="7 8" key="1">
    <citation type="submission" date="2017-07" db="EMBL/GenBank/DDBJ databases">
        <title>Leptospira spp. isolated from tropical soils.</title>
        <authorList>
            <person name="Thibeaux R."/>
            <person name="Iraola G."/>
            <person name="Ferres I."/>
            <person name="Bierque E."/>
            <person name="Girault D."/>
            <person name="Soupe-Gilbert M.-E."/>
            <person name="Picardeau M."/>
            <person name="Goarant C."/>
        </authorList>
    </citation>
    <scope>NUCLEOTIDE SEQUENCE [LARGE SCALE GENOMIC DNA]</scope>
    <source>
        <strain evidence="7 8">ES4-C-A1</strain>
    </source>
</reference>
<evidence type="ECO:0000256" key="3">
    <source>
        <dbReference type="ARBA" id="ARBA00023082"/>
    </source>
</evidence>
<dbReference type="AlphaFoldDB" id="A0A2N0A1Q8"/>
<evidence type="ECO:0000256" key="4">
    <source>
        <dbReference type="ARBA" id="ARBA00023163"/>
    </source>
</evidence>
<name>A0A2N0A1Q8_9LEPT</name>
<dbReference type="InterPro" id="IPR014284">
    <property type="entry name" value="RNA_pol_sigma-70_dom"/>
</dbReference>
<dbReference type="SUPFAM" id="SSF88659">
    <property type="entry name" value="Sigma3 and sigma4 domains of RNA polymerase sigma factors"/>
    <property type="match status" value="1"/>
</dbReference>
<evidence type="ECO:0000256" key="1">
    <source>
        <dbReference type="ARBA" id="ARBA00010641"/>
    </source>
</evidence>
<feature type="domain" description="RNA polymerase sigma factor 70 region 4 type 2" evidence="6">
    <location>
        <begin position="132"/>
        <end position="183"/>
    </location>
</feature>
<protein>
    <submittedName>
        <fullName evidence="7">RNA polymerase subunit sigma</fullName>
    </submittedName>
</protein>
<dbReference type="OrthoDB" id="9784984at2"/>
<evidence type="ECO:0000256" key="2">
    <source>
        <dbReference type="ARBA" id="ARBA00023015"/>
    </source>
</evidence>
<accession>A0A2N0A1Q8</accession>
<evidence type="ECO:0000313" key="8">
    <source>
        <dbReference type="Proteomes" id="UP000231843"/>
    </source>
</evidence>
<dbReference type="Pfam" id="PF08281">
    <property type="entry name" value="Sigma70_r4_2"/>
    <property type="match status" value="1"/>
</dbReference>
<dbReference type="Pfam" id="PF04542">
    <property type="entry name" value="Sigma70_r2"/>
    <property type="match status" value="1"/>
</dbReference>
<comment type="caution">
    <text evidence="7">The sequence shown here is derived from an EMBL/GenBank/DDBJ whole genome shotgun (WGS) entry which is preliminary data.</text>
</comment>
<proteinExistence type="inferred from homology"/>
<dbReference type="InterPro" id="IPR013324">
    <property type="entry name" value="RNA_pol_sigma_r3/r4-like"/>
</dbReference>
<gene>
    <name evidence="7" type="ORF">CH365_02790</name>
</gene>
<organism evidence="7 8">
    <name type="scientific">Leptospira neocaledonica</name>
    <dbReference type="NCBI Taxonomy" id="2023192"/>
    <lineage>
        <taxon>Bacteria</taxon>
        <taxon>Pseudomonadati</taxon>
        <taxon>Spirochaetota</taxon>
        <taxon>Spirochaetia</taxon>
        <taxon>Leptospirales</taxon>
        <taxon>Leptospiraceae</taxon>
        <taxon>Leptospira</taxon>
    </lineage>
</organism>
<sequence>MEKSVTIQDEFTDTIRIALEGRPRAMEILLEKIQDYIFNLSLRMLWDPQEAEDATQEILLKISNKLSGFRFESKFTTWVYSIASNHLLTIKRPKNIVYLSRIRQEYLSKPNSISLEDQVEDKILEEEIRFGCVHAVLLKLNSADRIVFVLSSVYGMNSEEGAEILNISSENFRQKLSRSKKKLSEFLSKECGMWIDNNKACPCIGLSGHLLNRNRDNVSFFTELKKLKKKSPNLEDSKVLEHLKELDRLAWIYKSQGIYETPKDILEKLGPSSIP</sequence>
<evidence type="ECO:0000313" key="7">
    <source>
        <dbReference type="EMBL" id="PJZ78254.1"/>
    </source>
</evidence>
<dbReference type="PANTHER" id="PTHR43133">
    <property type="entry name" value="RNA POLYMERASE ECF-TYPE SIGMA FACTO"/>
    <property type="match status" value="1"/>
</dbReference>
<dbReference type="EMBL" id="NPEA01000002">
    <property type="protein sequence ID" value="PJZ78254.1"/>
    <property type="molecule type" value="Genomic_DNA"/>
</dbReference>
<dbReference type="GO" id="GO:0006352">
    <property type="term" value="P:DNA-templated transcription initiation"/>
    <property type="evidence" value="ECO:0007669"/>
    <property type="project" value="InterPro"/>
</dbReference>